<name>A0A0C5VCL6_9GAMM</name>
<evidence type="ECO:0000313" key="3">
    <source>
        <dbReference type="Proteomes" id="UP000032266"/>
    </source>
</evidence>
<dbReference type="RefSeq" id="WP_044615349.1">
    <property type="nucleotide sequence ID" value="NZ_CP007142.1"/>
</dbReference>
<dbReference type="Proteomes" id="UP000032266">
    <property type="component" value="Chromosome"/>
</dbReference>
<feature type="chain" id="PRO_5002183512" description="Outer membrane protein beta-barrel domain-containing protein" evidence="1">
    <location>
        <begin position="18"/>
        <end position="187"/>
    </location>
</feature>
<dbReference type="HOGENOM" id="CLU_1445783_0_0_6"/>
<evidence type="ECO:0000256" key="1">
    <source>
        <dbReference type="SAM" id="SignalP"/>
    </source>
</evidence>
<dbReference type="EMBL" id="CP007142">
    <property type="protein sequence ID" value="AJQ92222.1"/>
    <property type="molecule type" value="Genomic_DNA"/>
</dbReference>
<keyword evidence="1" id="KW-0732">Signal</keyword>
<feature type="signal peptide" evidence="1">
    <location>
        <begin position="1"/>
        <end position="17"/>
    </location>
</feature>
<organism evidence="2 3">
    <name type="scientific">Gynuella sunshinyii YC6258</name>
    <dbReference type="NCBI Taxonomy" id="1445510"/>
    <lineage>
        <taxon>Bacteria</taxon>
        <taxon>Pseudomonadati</taxon>
        <taxon>Pseudomonadota</taxon>
        <taxon>Gammaproteobacteria</taxon>
        <taxon>Oceanospirillales</taxon>
        <taxon>Saccharospirillaceae</taxon>
        <taxon>Gynuella</taxon>
    </lineage>
</organism>
<protein>
    <recommendedName>
        <fullName evidence="4">Outer membrane protein beta-barrel domain-containing protein</fullName>
    </recommendedName>
</protein>
<keyword evidence="3" id="KW-1185">Reference proteome</keyword>
<proteinExistence type="predicted"/>
<evidence type="ECO:0008006" key="4">
    <source>
        <dbReference type="Google" id="ProtNLM"/>
    </source>
</evidence>
<reference evidence="2 3" key="1">
    <citation type="submission" date="2014-01" db="EMBL/GenBank/DDBJ databases">
        <title>Full genme sequencing of cellulolytic bacterium Gynuella sunshinyii YC6258T gen. nov., sp. nov.</title>
        <authorList>
            <person name="Khan H."/>
            <person name="Chung E.J."/>
            <person name="Chung Y.R."/>
        </authorList>
    </citation>
    <scope>NUCLEOTIDE SEQUENCE [LARGE SCALE GENOMIC DNA]</scope>
    <source>
        <strain evidence="2 3">YC6258</strain>
    </source>
</reference>
<dbReference type="KEGG" id="gsn:YC6258_00170"/>
<sequence>MKKVIAAFALTSVSVFGITANLGENFEPGGFALQGSVNIESNDNDSVFYADPGVLFNLSHELGISGGAILESHDDWTKVGVQGGAVYRLPYNHAAVSGLVHEVGADASLYNISPDEGDSKSYLTITPYYQGNYYITPRVAVYGKVRALDINVFGDNVDTIDTYLAVSVGIRYSLAFRDMNWAPFFAK</sequence>
<dbReference type="AlphaFoldDB" id="A0A0C5VCL6"/>
<gene>
    <name evidence="2" type="ORF">YC6258_00170</name>
</gene>
<accession>A0A0C5VCL6</accession>
<evidence type="ECO:0000313" key="2">
    <source>
        <dbReference type="EMBL" id="AJQ92222.1"/>
    </source>
</evidence>